<feature type="compositionally biased region" description="Polar residues" evidence="1">
    <location>
        <begin position="98"/>
        <end position="119"/>
    </location>
</feature>
<accession>A0A1Y1ZER8</accession>
<comment type="caution">
    <text evidence="2">The sequence shown here is derived from an EMBL/GenBank/DDBJ whole genome shotgun (WGS) entry which is preliminary data.</text>
</comment>
<protein>
    <submittedName>
        <fullName evidence="2">Uncharacterized protein</fullName>
    </submittedName>
</protein>
<organism evidence="2 3">
    <name type="scientific">Clohesyomyces aquaticus</name>
    <dbReference type="NCBI Taxonomy" id="1231657"/>
    <lineage>
        <taxon>Eukaryota</taxon>
        <taxon>Fungi</taxon>
        <taxon>Dikarya</taxon>
        <taxon>Ascomycota</taxon>
        <taxon>Pezizomycotina</taxon>
        <taxon>Dothideomycetes</taxon>
        <taxon>Pleosporomycetidae</taxon>
        <taxon>Pleosporales</taxon>
        <taxon>Lindgomycetaceae</taxon>
        <taxon>Clohesyomyces</taxon>
    </lineage>
</organism>
<dbReference type="OrthoDB" id="5425130at2759"/>
<dbReference type="AlphaFoldDB" id="A0A1Y1ZER8"/>
<reference evidence="2 3" key="1">
    <citation type="submission" date="2016-07" db="EMBL/GenBank/DDBJ databases">
        <title>Pervasive Adenine N6-methylation of Active Genes in Fungi.</title>
        <authorList>
            <consortium name="DOE Joint Genome Institute"/>
            <person name="Mondo S.J."/>
            <person name="Dannebaum R.O."/>
            <person name="Kuo R.C."/>
            <person name="Labutti K."/>
            <person name="Haridas S."/>
            <person name="Kuo A."/>
            <person name="Salamov A."/>
            <person name="Ahrendt S.R."/>
            <person name="Lipzen A."/>
            <person name="Sullivan W."/>
            <person name="Andreopoulos W.B."/>
            <person name="Clum A."/>
            <person name="Lindquist E."/>
            <person name="Daum C."/>
            <person name="Ramamoorthy G.K."/>
            <person name="Gryganskyi A."/>
            <person name="Culley D."/>
            <person name="Magnuson J.K."/>
            <person name="James T.Y."/>
            <person name="O'Malley M.A."/>
            <person name="Stajich J.E."/>
            <person name="Spatafora J.W."/>
            <person name="Visel A."/>
            <person name="Grigoriev I.V."/>
        </authorList>
    </citation>
    <scope>NUCLEOTIDE SEQUENCE [LARGE SCALE GENOMIC DNA]</scope>
    <source>
        <strain evidence="2 3">CBS 115471</strain>
    </source>
</reference>
<feature type="compositionally biased region" description="Low complexity" evidence="1">
    <location>
        <begin position="403"/>
        <end position="412"/>
    </location>
</feature>
<feature type="region of interest" description="Disordered" evidence="1">
    <location>
        <begin position="37"/>
        <end position="520"/>
    </location>
</feature>
<dbReference type="Proteomes" id="UP000193144">
    <property type="component" value="Unassembled WGS sequence"/>
</dbReference>
<feature type="compositionally biased region" description="Pro residues" evidence="1">
    <location>
        <begin position="502"/>
        <end position="514"/>
    </location>
</feature>
<sequence length="657" mass="70106">MTAVMRQQPGLAPNAPSGRQDVISALLDGYGNSFSGGDVSPYVLSPAPTLSKELPPPPPNAKPSGPMMKFQLRVDEPGSPLRYNGSQKDLPSPPTKIVSRSMSRNSKPASLRLLTSNGATAKLPSSPRPNVDLSSSPITPATANTTTRRSSEDRPLPSLPPPPPQKSERRNLTRDDGEAEIVGNLQSKGSNDDSQESRQRNPDVSKPLPAPAVKRKPLQTLADLSGPRGRKMGAKPPTAVLQNEAKGAANQGTLRPAPPAPSNPTQASEDVAPRNAMSGDRPRISPARAQVPASEEPAPRSLQPQRPFVGLPSRPSPRPRQSQENSEHTPITGQSRGSKGSNNGFDMFKGPPPPPSKNGADTNSNNTTTTINYKSDPRGDPSMVRTLTPSPTPPLEQSPPPASRQQAQSQQQVKRPYGRPESPVSPISPPNRRPFSFEPVANNAAPRVNPKPAPALTRPDSPISPPAEQIQPQAQPQPQAQSQAAPTSAFPPRITSKQSTLPAPPSLNPNPTPIPDRAALPSQLRNPASLDDEISQTTLPSQTIQLALAPSPTSPTSTYALTPLVPTSPTPTSLPLPSLLPSHKSCYHAHAHFNISSNRFAPMACMLCHTLSKQDAWACAWCYLRICATCKFDLERTPGRDLGLLLVRREGWGTEGR</sequence>
<feature type="compositionally biased region" description="Polar residues" evidence="1">
    <location>
        <begin position="132"/>
        <end position="147"/>
    </location>
</feature>
<feature type="compositionally biased region" description="Pro residues" evidence="1">
    <location>
        <begin position="390"/>
        <end position="402"/>
    </location>
</feature>
<evidence type="ECO:0000313" key="2">
    <source>
        <dbReference type="EMBL" id="ORY08731.1"/>
    </source>
</evidence>
<proteinExistence type="predicted"/>
<dbReference type="EMBL" id="MCFA01000096">
    <property type="protein sequence ID" value="ORY08731.1"/>
    <property type="molecule type" value="Genomic_DNA"/>
</dbReference>
<feature type="compositionally biased region" description="Low complexity" evidence="1">
    <location>
        <begin position="466"/>
        <end position="492"/>
    </location>
</feature>
<feature type="compositionally biased region" description="Basic and acidic residues" evidence="1">
    <location>
        <begin position="166"/>
        <end position="176"/>
    </location>
</feature>
<evidence type="ECO:0000313" key="3">
    <source>
        <dbReference type="Proteomes" id="UP000193144"/>
    </source>
</evidence>
<evidence type="ECO:0000256" key="1">
    <source>
        <dbReference type="SAM" id="MobiDB-lite"/>
    </source>
</evidence>
<name>A0A1Y1ZER8_9PLEO</name>
<gene>
    <name evidence="2" type="ORF">BCR34DRAFT_389811</name>
</gene>
<feature type="compositionally biased region" description="Polar residues" evidence="1">
    <location>
        <begin position="328"/>
        <end position="344"/>
    </location>
</feature>
<feature type="compositionally biased region" description="Low complexity" evidence="1">
    <location>
        <begin position="362"/>
        <end position="372"/>
    </location>
</feature>
<dbReference type="STRING" id="1231657.A0A1Y1ZER8"/>
<keyword evidence="3" id="KW-1185">Reference proteome</keyword>